<gene>
    <name evidence="3" type="ORF">FTUN_0191</name>
</gene>
<dbReference type="PANTHER" id="PTHR30093:SF2">
    <property type="entry name" value="TYPE II SECRETION SYSTEM PROTEIN H"/>
    <property type="match status" value="1"/>
</dbReference>
<accession>A0A6M5YGH6</accession>
<evidence type="ECO:0000256" key="1">
    <source>
        <dbReference type="SAM" id="SignalP"/>
    </source>
</evidence>
<organism evidence="3 4">
    <name type="scientific">Frigoriglobus tundricola</name>
    <dbReference type="NCBI Taxonomy" id="2774151"/>
    <lineage>
        <taxon>Bacteria</taxon>
        <taxon>Pseudomonadati</taxon>
        <taxon>Planctomycetota</taxon>
        <taxon>Planctomycetia</taxon>
        <taxon>Gemmatales</taxon>
        <taxon>Gemmataceae</taxon>
        <taxon>Frigoriglobus</taxon>
    </lineage>
</organism>
<protein>
    <recommendedName>
        <fullName evidence="2">DUF1559 domain-containing protein</fullName>
    </recommendedName>
</protein>
<keyword evidence="1" id="KW-0732">Signal</keyword>
<evidence type="ECO:0000259" key="2">
    <source>
        <dbReference type="Pfam" id="PF07596"/>
    </source>
</evidence>
<evidence type="ECO:0000313" key="4">
    <source>
        <dbReference type="Proteomes" id="UP000503447"/>
    </source>
</evidence>
<dbReference type="PANTHER" id="PTHR30093">
    <property type="entry name" value="GENERAL SECRETION PATHWAY PROTEIN G"/>
    <property type="match status" value="1"/>
</dbReference>
<feature type="signal peptide" evidence="1">
    <location>
        <begin position="1"/>
        <end position="23"/>
    </location>
</feature>
<dbReference type="EMBL" id="CP053452">
    <property type="protein sequence ID" value="QJW92694.1"/>
    <property type="molecule type" value="Genomic_DNA"/>
</dbReference>
<dbReference type="RefSeq" id="WP_171469045.1">
    <property type="nucleotide sequence ID" value="NZ_CP053452.2"/>
</dbReference>
<sequence>MNRSSWSYLVSGCVLVLLGGAVASQPGGPVPPAPVRADAPLPAELRYVPHDAGLFLHADAHALWTGELAKSFRTANRSLFDKAEEAGKAFGVSPDDVKRVALFFPKIKGPRDDEHLGIVLTFNKPLDKDKFTAGVMGTFPKGTKVKVLTPSDTLAVVLVGLGDEYAKPQPADADGPLTGAIRAAASGKHTLVAGATLANLPDELQRDDLPAQVRAFQPLLKAEALTATVTLGKALDLAVRVRTKREGLAADAEKALGALATLVTEQLDRELPDLEKDAAKDAGLKDLVTVYKAVLGAAKGAKFGADGAEARFTATLSLTDLPITAAFLAGTTRVTGTAAARQSANNLKQIALAMHNYEASYNFFPPAAVCDKKGKPQLSWRVLILPFIEQDALYKEFKLDEPWDSAHNKKLLAKMPRVYALPGSKAGATETHYRVFVGNGAGFDWITGGKITGVTDGTSNTIMCVTAATAVPWTKPDELEFDPEKDMGKLLGFLAADTTQIAMFDGSVRTLKKLPSKATLNAAITKNGGEVLGDDF</sequence>
<dbReference type="Pfam" id="PF07596">
    <property type="entry name" value="SBP_bac_10"/>
    <property type="match status" value="1"/>
</dbReference>
<dbReference type="AlphaFoldDB" id="A0A6M5YGH6"/>
<proteinExistence type="predicted"/>
<feature type="domain" description="DUF1559" evidence="2">
    <location>
        <begin position="341"/>
        <end position="415"/>
    </location>
</feature>
<keyword evidence="4" id="KW-1185">Reference proteome</keyword>
<reference evidence="4" key="1">
    <citation type="submission" date="2020-05" db="EMBL/GenBank/DDBJ databases">
        <title>Frigoriglobus tundricola gen. nov., sp. nov., a psychrotolerant cellulolytic planctomycete of the family Gemmataceae with two divergent copies of 16S rRNA gene.</title>
        <authorList>
            <person name="Kulichevskaya I.S."/>
            <person name="Ivanova A.A."/>
            <person name="Naumoff D.G."/>
            <person name="Beletsky A.V."/>
            <person name="Rijpstra W.I.C."/>
            <person name="Sinninghe Damste J.S."/>
            <person name="Mardanov A.V."/>
            <person name="Ravin N.V."/>
            <person name="Dedysh S.N."/>
        </authorList>
    </citation>
    <scope>NUCLEOTIDE SEQUENCE [LARGE SCALE GENOMIC DNA]</scope>
    <source>
        <strain evidence="4">PL17</strain>
    </source>
</reference>
<dbReference type="KEGG" id="ftj:FTUN_0191"/>
<feature type="chain" id="PRO_5026857339" description="DUF1559 domain-containing protein" evidence="1">
    <location>
        <begin position="24"/>
        <end position="536"/>
    </location>
</feature>
<dbReference type="InterPro" id="IPR011453">
    <property type="entry name" value="DUF1559"/>
</dbReference>
<dbReference type="Proteomes" id="UP000503447">
    <property type="component" value="Chromosome"/>
</dbReference>
<evidence type="ECO:0000313" key="3">
    <source>
        <dbReference type="EMBL" id="QJW92694.1"/>
    </source>
</evidence>
<name>A0A6M5YGH6_9BACT</name>